<organism evidence="2 3">
    <name type="scientific">Streptococcus merionis</name>
    <dbReference type="NCBI Taxonomy" id="400065"/>
    <lineage>
        <taxon>Bacteria</taxon>
        <taxon>Bacillati</taxon>
        <taxon>Bacillota</taxon>
        <taxon>Bacilli</taxon>
        <taxon>Lactobacillales</taxon>
        <taxon>Streptococcaceae</taxon>
        <taxon>Streptococcus</taxon>
    </lineage>
</organism>
<sequence>MKHKVIYLITCLTLIVVGAVLVRFEPRHQDFRKHHHRQKPFPQRNVADITTHLPVIAIETESPIPLVQSSGSTVAIQDKVEGKVKLYDTKASKPRESSKALIGYRGNSSWHFDKKSLKLHFVTDKGKDRSVAVAGMAEHSEWVLHGPFLDRSLLRNYIGYNISGEIMDYAPNVRYCELVVNGEYQGLYLAVENIEQGSNRIRIEKSDKRSPQTSYIVEWGRKHKANNLLDNYVQSIHQAGKSGLDVKYPGPNRLTPEQKQFIERDISQIERTLYSYDLKQYPQYLDREAFADYFIINEFFRNTDAGKFSTYFYKDLRDKMKPVVWDFNNALDNQMDVNYDAAGFTMVDVPWFNQLLKDEAFVNLIVLKYRKLRESVFSTEYLHRYIDETVAFLGPAIERNYDKWGYVFRLEHPDSQNYLMPYERNVTSYQESLEQLKDFIRQRGRWLDKHIDTLYQYSSPSKNVNTLVE</sequence>
<feature type="transmembrane region" description="Helical" evidence="1">
    <location>
        <begin position="6"/>
        <end position="24"/>
    </location>
</feature>
<gene>
    <name evidence="2" type="ORF">SAMEA4412692_00233</name>
</gene>
<dbReference type="OrthoDB" id="3235126at2"/>
<reference evidence="2 3" key="1">
    <citation type="submission" date="2017-06" db="EMBL/GenBank/DDBJ databases">
        <authorList>
            <consortium name="Pathogen Informatics"/>
        </authorList>
    </citation>
    <scope>NUCLEOTIDE SEQUENCE [LARGE SCALE GENOMIC DNA]</scope>
    <source>
        <strain evidence="2 3">NCTC13788</strain>
    </source>
</reference>
<keyword evidence="1" id="KW-0812">Transmembrane</keyword>
<keyword evidence="1" id="KW-1133">Transmembrane helix</keyword>
<accession>A0A239SLX4</accession>
<dbReference type="KEGG" id="smen:SAMEA4412692_0233"/>
<dbReference type="EMBL" id="LT906439">
    <property type="protein sequence ID" value="SNU86435.1"/>
    <property type="molecule type" value="Genomic_DNA"/>
</dbReference>
<evidence type="ECO:0000256" key="1">
    <source>
        <dbReference type="SAM" id="Phobius"/>
    </source>
</evidence>
<keyword evidence="3" id="KW-1185">Reference proteome</keyword>
<dbReference type="Proteomes" id="UP000215185">
    <property type="component" value="Chromosome 1"/>
</dbReference>
<dbReference type="Pfam" id="PF08757">
    <property type="entry name" value="CotH"/>
    <property type="match status" value="1"/>
</dbReference>
<name>A0A239SLX4_9STRE</name>
<dbReference type="AlphaFoldDB" id="A0A239SLX4"/>
<evidence type="ECO:0000313" key="3">
    <source>
        <dbReference type="Proteomes" id="UP000215185"/>
    </source>
</evidence>
<keyword evidence="1" id="KW-0472">Membrane</keyword>
<dbReference type="STRING" id="1123308.GCA_000380085_00562"/>
<dbReference type="InterPro" id="IPR014867">
    <property type="entry name" value="Spore_coat_CotH_CotH2/3/7"/>
</dbReference>
<protein>
    <submittedName>
        <fullName evidence="2">CotH protein</fullName>
    </submittedName>
</protein>
<evidence type="ECO:0000313" key="2">
    <source>
        <dbReference type="EMBL" id="SNU86435.1"/>
    </source>
</evidence>
<dbReference type="RefSeq" id="WP_018373130.1">
    <property type="nucleotide sequence ID" value="NZ_LT906439.1"/>
</dbReference>
<proteinExistence type="predicted"/>
<dbReference type="eggNOG" id="COG4935">
    <property type="taxonomic scope" value="Bacteria"/>
</dbReference>